<name>A0AAN9A0Y2_HALRR</name>
<proteinExistence type="inferred from homology"/>
<feature type="transmembrane region" description="Helical" evidence="1">
    <location>
        <begin position="228"/>
        <end position="248"/>
    </location>
</feature>
<comment type="subcellular location">
    <subcellularLocation>
        <location evidence="1">Membrane</location>
        <topology evidence="1">Multi-pass membrane protein</topology>
    </subcellularLocation>
</comment>
<dbReference type="PANTHER" id="PTHR12372">
    <property type="entry name" value="PECANEX"/>
    <property type="match status" value="1"/>
</dbReference>
<feature type="transmembrane region" description="Helical" evidence="1">
    <location>
        <begin position="387"/>
        <end position="408"/>
    </location>
</feature>
<feature type="transmembrane region" description="Helical" evidence="1">
    <location>
        <begin position="54"/>
        <end position="77"/>
    </location>
</feature>
<dbReference type="AlphaFoldDB" id="A0AAN9A0Y2"/>
<comment type="similarity">
    <text evidence="1">Belongs to the pecanex family.</text>
</comment>
<keyword evidence="1" id="KW-1133">Transmembrane helix</keyword>
<keyword evidence="1" id="KW-0472">Membrane</keyword>
<feature type="transmembrane region" description="Helical" evidence="1">
    <location>
        <begin position="156"/>
        <end position="174"/>
    </location>
</feature>
<dbReference type="Proteomes" id="UP001381693">
    <property type="component" value="Unassembled WGS sequence"/>
</dbReference>
<feature type="non-terminal residue" evidence="2">
    <location>
        <position position="499"/>
    </location>
</feature>
<reference evidence="2 3" key="1">
    <citation type="submission" date="2023-11" db="EMBL/GenBank/DDBJ databases">
        <title>Halocaridina rubra genome assembly.</title>
        <authorList>
            <person name="Smith C."/>
        </authorList>
    </citation>
    <scope>NUCLEOTIDE SEQUENCE [LARGE SCALE GENOMIC DNA]</scope>
    <source>
        <strain evidence="2">EP-1</strain>
        <tissue evidence="2">Whole</tissue>
    </source>
</reference>
<evidence type="ECO:0000256" key="1">
    <source>
        <dbReference type="RuleBase" id="RU367089"/>
    </source>
</evidence>
<gene>
    <name evidence="2" type="ORF">SK128_016758</name>
</gene>
<feature type="transmembrane region" description="Helical" evidence="1">
    <location>
        <begin position="89"/>
        <end position="110"/>
    </location>
</feature>
<feature type="transmembrane region" description="Helical" evidence="1">
    <location>
        <begin position="306"/>
        <end position="323"/>
    </location>
</feature>
<evidence type="ECO:0000313" key="3">
    <source>
        <dbReference type="Proteomes" id="UP001381693"/>
    </source>
</evidence>
<feature type="transmembrane region" description="Helical" evidence="1">
    <location>
        <begin position="446"/>
        <end position="464"/>
    </location>
</feature>
<feature type="transmembrane region" description="Helical" evidence="1">
    <location>
        <begin position="255"/>
        <end position="276"/>
    </location>
</feature>
<keyword evidence="3" id="KW-1185">Reference proteome</keyword>
<dbReference type="PANTHER" id="PTHR12372:SF6">
    <property type="entry name" value="PECANEX-LIKE PROTEIN 4"/>
    <property type="match status" value="1"/>
</dbReference>
<dbReference type="EMBL" id="JAXCGZ010017336">
    <property type="protein sequence ID" value="KAK7068275.1"/>
    <property type="molecule type" value="Genomic_DNA"/>
</dbReference>
<dbReference type="GO" id="GO:0016020">
    <property type="term" value="C:membrane"/>
    <property type="evidence" value="ECO:0007669"/>
    <property type="project" value="UniProtKB-SubCell"/>
</dbReference>
<evidence type="ECO:0000313" key="2">
    <source>
        <dbReference type="EMBL" id="KAK7068275.1"/>
    </source>
</evidence>
<comment type="caution">
    <text evidence="2">The sequence shown here is derived from an EMBL/GenBank/DDBJ whole genome shotgun (WGS) entry which is preliminary data.</text>
</comment>
<feature type="transmembrane region" description="Helical" evidence="1">
    <location>
        <begin position="186"/>
        <end position="208"/>
    </location>
</feature>
<accession>A0AAN9A0Y2</accession>
<sequence length="499" mass="55829">MDEFHAPARLAWATGRLAMESPLVNNYKKPFIIRRLIETFLGGLRLFASDDVPFYVYLLQILLFSVIPFLSIACVLLGHSGVLQDDWDVYICGIVEFLYALLLQILAYFLRKQRSKVEGVEHVNLAIDEEYLEFDSPFGPKTWCFLIREKRSKINILFHSLVVGVVGGWAIYYIRPEATLHLNVAWGANVALTVLGIITVSVGLWPLIGGAPPEPANFHPLSWDLPALSRPAHMLICILVHFLTTLYPSQFWLHIFDVFCHLVFVTSPLLWILGILPPIDALILWSLEQWIVIALGGSPLASSGRLIIQAVFGTLALCIVAIMPSFMALMVTSSCFGFLLSIDIAWLLSSLLSPHVKMLTGISGKYEEMQPIAGNPSFHKIACRSELILYFLLFCAVIGMSLGCQLPHSDWYAITLNDTVVPSGEEVDNRALRAVPVLFKSNSRDAVGSLVVVIAFSTLILNELQKIYLFGVFRNPVYAFCKRLQKNSLLYIISQMLQI</sequence>
<organism evidence="2 3">
    <name type="scientific">Halocaridina rubra</name>
    <name type="common">Hawaiian red shrimp</name>
    <dbReference type="NCBI Taxonomy" id="373956"/>
    <lineage>
        <taxon>Eukaryota</taxon>
        <taxon>Metazoa</taxon>
        <taxon>Ecdysozoa</taxon>
        <taxon>Arthropoda</taxon>
        <taxon>Crustacea</taxon>
        <taxon>Multicrustacea</taxon>
        <taxon>Malacostraca</taxon>
        <taxon>Eumalacostraca</taxon>
        <taxon>Eucarida</taxon>
        <taxon>Decapoda</taxon>
        <taxon>Pleocyemata</taxon>
        <taxon>Caridea</taxon>
        <taxon>Atyoidea</taxon>
        <taxon>Atyidae</taxon>
        <taxon>Halocaridina</taxon>
    </lineage>
</organism>
<protein>
    <recommendedName>
        <fullName evidence="1">Pecanex-like protein</fullName>
    </recommendedName>
</protein>
<feature type="transmembrane region" description="Helical" evidence="1">
    <location>
        <begin position="329"/>
        <end position="348"/>
    </location>
</feature>
<keyword evidence="1" id="KW-0812">Transmembrane</keyword>
<dbReference type="InterPro" id="IPR039797">
    <property type="entry name" value="Pecanex"/>
</dbReference>